<dbReference type="Proteomes" id="UP000233524">
    <property type="component" value="Unassembled WGS sequence"/>
</dbReference>
<dbReference type="InterPro" id="IPR019603">
    <property type="entry name" value="Tom5"/>
</dbReference>
<evidence type="ECO:0000256" key="8">
    <source>
        <dbReference type="ARBA" id="ARBA00023136"/>
    </source>
</evidence>
<evidence type="ECO:0000256" key="2">
    <source>
        <dbReference type="ARBA" id="ARBA00022448"/>
    </source>
</evidence>
<reference evidence="10 11" key="1">
    <citation type="journal article" date="2017" name="G3 (Bethesda)">
        <title>First Draft Genome Sequence of the Pathogenic Fungus Lomentospora prolificans (Formerly Scedosporium prolificans).</title>
        <authorList>
            <person name="Luo R."/>
            <person name="Zimin A."/>
            <person name="Workman R."/>
            <person name="Fan Y."/>
            <person name="Pertea G."/>
            <person name="Grossman N."/>
            <person name="Wear M.P."/>
            <person name="Jia B."/>
            <person name="Miller H."/>
            <person name="Casadevall A."/>
            <person name="Timp W."/>
            <person name="Zhang S.X."/>
            <person name="Salzberg S.L."/>
        </authorList>
    </citation>
    <scope>NUCLEOTIDE SEQUENCE [LARGE SCALE GENOMIC DNA]</scope>
    <source>
        <strain evidence="10 11">JHH-5317</strain>
    </source>
</reference>
<sequence length="50" mass="5514">MFGGFAPPQISEEEMKQLEAEAAFTVQRSIAAAVLLYLSPHVIDAVKMMF</sequence>
<comment type="caution">
    <text evidence="10">The sequence shown here is derived from an EMBL/GenBank/DDBJ whole genome shotgun (WGS) entry which is preliminary data.</text>
</comment>
<keyword evidence="4" id="KW-1000">Mitochondrion outer membrane</keyword>
<comment type="subcellular location">
    <subcellularLocation>
        <location evidence="1">Mitochondrion outer membrane</location>
        <topology evidence="1">Single-pass membrane protein</topology>
    </subcellularLocation>
</comment>
<dbReference type="AlphaFoldDB" id="A0A2N3NAZ4"/>
<proteinExistence type="inferred from homology"/>
<dbReference type="GO" id="GO:0006626">
    <property type="term" value="P:protein targeting to mitochondrion"/>
    <property type="evidence" value="ECO:0007669"/>
    <property type="project" value="UniProtKB-ARBA"/>
</dbReference>
<dbReference type="VEuPathDB" id="FungiDB:jhhlp_004212"/>
<comment type="similarity">
    <text evidence="9">Belongs to the Tom5 family.</text>
</comment>
<keyword evidence="3" id="KW-0812">Transmembrane</keyword>
<keyword evidence="6" id="KW-1133">Transmembrane helix</keyword>
<evidence type="ECO:0000256" key="5">
    <source>
        <dbReference type="ARBA" id="ARBA00022927"/>
    </source>
</evidence>
<keyword evidence="8" id="KW-0472">Membrane</keyword>
<keyword evidence="7" id="KW-0496">Mitochondrion</keyword>
<dbReference type="GO" id="GO:0015031">
    <property type="term" value="P:protein transport"/>
    <property type="evidence" value="ECO:0007669"/>
    <property type="project" value="UniProtKB-KW"/>
</dbReference>
<dbReference type="GO" id="GO:0005741">
    <property type="term" value="C:mitochondrial outer membrane"/>
    <property type="evidence" value="ECO:0007669"/>
    <property type="project" value="UniProtKB-SubCell"/>
</dbReference>
<evidence type="ECO:0000256" key="9">
    <source>
        <dbReference type="ARBA" id="ARBA00025716"/>
    </source>
</evidence>
<keyword evidence="11" id="KW-1185">Reference proteome</keyword>
<protein>
    <submittedName>
        <fullName evidence="10">Uncharacterized protein</fullName>
    </submittedName>
</protein>
<dbReference type="OrthoDB" id="4150500at2759"/>
<evidence type="ECO:0000256" key="4">
    <source>
        <dbReference type="ARBA" id="ARBA00022787"/>
    </source>
</evidence>
<gene>
    <name evidence="10" type="ORF">jhhlp_004212</name>
</gene>
<evidence type="ECO:0000313" key="10">
    <source>
        <dbReference type="EMBL" id="PKS09594.1"/>
    </source>
</evidence>
<evidence type="ECO:0000256" key="7">
    <source>
        <dbReference type="ARBA" id="ARBA00023128"/>
    </source>
</evidence>
<dbReference type="Pfam" id="PF10642">
    <property type="entry name" value="Tom5"/>
    <property type="match status" value="1"/>
</dbReference>
<organism evidence="10 11">
    <name type="scientific">Lomentospora prolificans</name>
    <dbReference type="NCBI Taxonomy" id="41688"/>
    <lineage>
        <taxon>Eukaryota</taxon>
        <taxon>Fungi</taxon>
        <taxon>Dikarya</taxon>
        <taxon>Ascomycota</taxon>
        <taxon>Pezizomycotina</taxon>
        <taxon>Sordariomycetes</taxon>
        <taxon>Hypocreomycetidae</taxon>
        <taxon>Microascales</taxon>
        <taxon>Microascaceae</taxon>
        <taxon>Lomentospora</taxon>
    </lineage>
</organism>
<evidence type="ECO:0000256" key="3">
    <source>
        <dbReference type="ARBA" id="ARBA00022692"/>
    </source>
</evidence>
<dbReference type="EMBL" id="NLAX01000010">
    <property type="protein sequence ID" value="PKS09594.1"/>
    <property type="molecule type" value="Genomic_DNA"/>
</dbReference>
<evidence type="ECO:0000256" key="6">
    <source>
        <dbReference type="ARBA" id="ARBA00022989"/>
    </source>
</evidence>
<keyword evidence="5" id="KW-0653">Protein transport</keyword>
<accession>A0A2N3NAZ4</accession>
<name>A0A2N3NAZ4_9PEZI</name>
<dbReference type="InParanoid" id="A0A2N3NAZ4"/>
<keyword evidence="2" id="KW-0813">Transport</keyword>
<evidence type="ECO:0000313" key="11">
    <source>
        <dbReference type="Proteomes" id="UP000233524"/>
    </source>
</evidence>
<evidence type="ECO:0000256" key="1">
    <source>
        <dbReference type="ARBA" id="ARBA00004572"/>
    </source>
</evidence>